<dbReference type="PANTHER" id="PTHR43080:SF2">
    <property type="entry name" value="CBS DOMAIN-CONTAINING PROTEIN"/>
    <property type="match status" value="1"/>
</dbReference>
<feature type="domain" description="CBS" evidence="3">
    <location>
        <begin position="75"/>
        <end position="131"/>
    </location>
</feature>
<keyword evidence="1 2" id="KW-0129">CBS domain</keyword>
<dbReference type="PANTHER" id="PTHR43080">
    <property type="entry name" value="CBS DOMAIN-CONTAINING PROTEIN CBSX3, MITOCHONDRIAL"/>
    <property type="match status" value="1"/>
</dbReference>
<dbReference type="SMART" id="SM00116">
    <property type="entry name" value="CBS"/>
    <property type="match status" value="2"/>
</dbReference>
<name>A0A9J6Z9C5_9BACL</name>
<dbReference type="Proteomes" id="UP001056756">
    <property type="component" value="Chromosome"/>
</dbReference>
<evidence type="ECO:0000256" key="2">
    <source>
        <dbReference type="PROSITE-ProRule" id="PRU00703"/>
    </source>
</evidence>
<dbReference type="SUPFAM" id="SSF54631">
    <property type="entry name" value="CBS-domain pair"/>
    <property type="match status" value="1"/>
</dbReference>
<dbReference type="PROSITE" id="PS51371">
    <property type="entry name" value="CBS"/>
    <property type="match status" value="2"/>
</dbReference>
<dbReference type="InterPro" id="IPR000644">
    <property type="entry name" value="CBS_dom"/>
</dbReference>
<evidence type="ECO:0000259" key="3">
    <source>
        <dbReference type="PROSITE" id="PS51371"/>
    </source>
</evidence>
<gene>
    <name evidence="4" type="ORF">NAG76_11595</name>
</gene>
<reference evidence="4" key="1">
    <citation type="submission" date="2022-05" db="EMBL/GenBank/DDBJ databases">
        <title>Novel bacterial taxa in a minimal lignocellulolytic consortium and its capacity to transform plastics disclosed by genome-resolved metagenomics.</title>
        <authorList>
            <person name="Rodriguez C.A.D."/>
            <person name="Diaz-Garcia L."/>
            <person name="Herrera K."/>
            <person name="Tarazona N.A."/>
            <person name="Sproer C."/>
            <person name="Overmann J."/>
            <person name="Jimenez D.J."/>
        </authorList>
    </citation>
    <scope>NUCLEOTIDE SEQUENCE</scope>
    <source>
        <strain evidence="4">MAG5</strain>
    </source>
</reference>
<dbReference type="InterPro" id="IPR051257">
    <property type="entry name" value="Diverse_CBS-Domain"/>
</dbReference>
<evidence type="ECO:0000313" key="4">
    <source>
        <dbReference type="EMBL" id="URN92544.1"/>
    </source>
</evidence>
<protein>
    <submittedName>
        <fullName evidence="4">CBS domain-containing protein</fullName>
    </submittedName>
</protein>
<dbReference type="CDD" id="cd04622">
    <property type="entry name" value="CBS_pair_HRP1_like"/>
    <property type="match status" value="1"/>
</dbReference>
<feature type="domain" description="CBS" evidence="3">
    <location>
        <begin position="8"/>
        <end position="67"/>
    </location>
</feature>
<dbReference type="Gene3D" id="3.10.580.10">
    <property type="entry name" value="CBS-domain"/>
    <property type="match status" value="1"/>
</dbReference>
<dbReference type="InterPro" id="IPR046342">
    <property type="entry name" value="CBS_dom_sf"/>
</dbReference>
<dbReference type="AlphaFoldDB" id="A0A9J6Z9C5"/>
<dbReference type="Pfam" id="PF00571">
    <property type="entry name" value="CBS"/>
    <property type="match status" value="2"/>
</dbReference>
<dbReference type="KEGG" id="plig:NAG76_11595"/>
<accession>A0A9J6Z9C5</accession>
<dbReference type="EMBL" id="CP097899">
    <property type="protein sequence ID" value="URN92544.1"/>
    <property type="molecule type" value="Genomic_DNA"/>
</dbReference>
<organism evidence="4 5">
    <name type="scientific">Candidatus Pristimantibacillus lignocellulolyticus</name>
    <dbReference type="NCBI Taxonomy" id="2994561"/>
    <lineage>
        <taxon>Bacteria</taxon>
        <taxon>Bacillati</taxon>
        <taxon>Bacillota</taxon>
        <taxon>Bacilli</taxon>
        <taxon>Bacillales</taxon>
        <taxon>Paenibacillaceae</taxon>
        <taxon>Candidatus Pristimantibacillus</taxon>
    </lineage>
</organism>
<sequence length="148" mass="16203">MKKVKDLMTADCKTVTLKDNIYEIAVIMSENNIGFVAVVDEHDHSKLIGCVTDRDLVIRGYAAKHPGSTEVQTVMSENLITVAPDQDAEEAANLMAQHKIRRLPVIESGKLVGIIALGDLALAHPTEHNAGIALQEISENSEEQQYLQ</sequence>
<evidence type="ECO:0000313" key="5">
    <source>
        <dbReference type="Proteomes" id="UP001056756"/>
    </source>
</evidence>
<proteinExistence type="predicted"/>
<evidence type="ECO:0000256" key="1">
    <source>
        <dbReference type="ARBA" id="ARBA00023122"/>
    </source>
</evidence>